<dbReference type="InterPro" id="IPR033403">
    <property type="entry name" value="DUF5110"/>
</dbReference>
<proteinExistence type="inferred from homology"/>
<dbReference type="PANTHER" id="PTHR43863:SF2">
    <property type="entry name" value="MALTASE-GLUCOAMYLASE"/>
    <property type="match status" value="1"/>
</dbReference>
<dbReference type="CDD" id="cd06591">
    <property type="entry name" value="GH31_xylosidase_XylS"/>
    <property type="match status" value="1"/>
</dbReference>
<dbReference type="Gene3D" id="3.20.20.80">
    <property type="entry name" value="Glycosidases"/>
    <property type="match status" value="1"/>
</dbReference>
<evidence type="ECO:0000256" key="1">
    <source>
        <dbReference type="ARBA" id="ARBA00007806"/>
    </source>
</evidence>
<evidence type="ECO:0000259" key="4">
    <source>
        <dbReference type="Pfam" id="PF17137"/>
    </source>
</evidence>
<feature type="domain" description="Glycoside hydrolase family 31 N-terminal" evidence="3">
    <location>
        <begin position="40"/>
        <end position="199"/>
    </location>
</feature>
<sequence length="791" mass="91123">MKKKYFKIIAVLLLFFQCSFSQNYQRTNLGIKSNVGKVQIEIQFFSPEIIRILKSPEGSSFVKKSISVIKEPAKTDIKISEDENKVSVQSSAVKVQLDTKTGKITYYTLQGEQLFTEKDNGIQFIPVKDADTKTFLVRQAFLLDKDEAIYGLGQHQKGMMNQRNQKLFLRQENMQICIPFFQSVKGYGLFWDNYSPTTFVDDVQETSFESEVGDCADYYFMYGGNADGVIARMRSLTGQVPMFPKWTFGYWQSRERYKTQFETVDVVKKYRDLKVPFDGIVQDWQYWSTDDANWNSTEFGNPGFPRPKEMVDSIHKLNAHVIISVWPSFGPKTKLYDEFKKKGMLLNFITWPPTSGDRPYDPFNPEARDIYWDAMNKNIFSLGMDGWWLDSSEPDHMDPKKEDFDSKTYLGTFRKVCNAFPIKTVGGVSDHQRATTSNKRVFILTRSAFAGQQRYGATAWSGDVQSRWDIFRNQISGGLNLSLTGLPYWNTDIGGFFSGYSYPKGVNDAAFRELYVRWLQFGTFSTMMRSHGTDTPREIYQFGKKGDWAYDAIEKFINLRYRLLPYIYSTSWDVTANASTMMRALVMDFSTDKKVYDINNEYLFGKSILVCPVTDSMYTSRTAGNTIVDFSKIKTQKVYLPKGTDWIDFWTGKKLKGEQETEKETPVDILPLYVKAGSIIPMGPFQQYSNEKKLDNIEIRIYPGADAVFTLYEDENDNYNYEKGVYSVITFKWNNLEKKLTINERKGSFPGMLKSRRFNIVLVKADHGVGIGTIKPDRTITYNGAETVVKF</sequence>
<dbReference type="InterPro" id="IPR025887">
    <property type="entry name" value="Glyco_hydro_31_N_dom"/>
</dbReference>
<evidence type="ECO:0000259" key="2">
    <source>
        <dbReference type="Pfam" id="PF01055"/>
    </source>
</evidence>
<dbReference type="InterPro" id="IPR051816">
    <property type="entry name" value="Glycosyl_Hydrolase_31"/>
</dbReference>
<comment type="similarity">
    <text evidence="1">Belongs to the glycosyl hydrolase 31 family.</text>
</comment>
<feature type="domain" description="Glycoside hydrolase family 31 TIM barrel" evidence="2">
    <location>
        <begin position="241"/>
        <end position="569"/>
    </location>
</feature>
<comment type="caution">
    <text evidence="6">The sequence shown here is derived from an EMBL/GenBank/DDBJ whole genome shotgun (WGS) entry which is preliminary data.</text>
</comment>
<dbReference type="InterPro" id="IPR011013">
    <property type="entry name" value="Gal_mutarotase_sf_dom"/>
</dbReference>
<dbReference type="EC" id="3.2.1.177" evidence="6"/>
<feature type="domain" description="Glycosyl hydrolase family 31 C-terminal" evidence="5">
    <location>
        <begin position="579"/>
        <end position="680"/>
    </location>
</feature>
<dbReference type="CDD" id="cd14752">
    <property type="entry name" value="GH31_N"/>
    <property type="match status" value="1"/>
</dbReference>
<name>A0A1J5SHC1_9ZZZZ</name>
<dbReference type="PANTHER" id="PTHR43863">
    <property type="entry name" value="HYDROLASE, PUTATIVE (AFU_ORTHOLOGUE AFUA_1G03140)-RELATED"/>
    <property type="match status" value="1"/>
</dbReference>
<gene>
    <name evidence="6" type="ORF">GALL_145120</name>
</gene>
<reference evidence="6" key="1">
    <citation type="submission" date="2016-10" db="EMBL/GenBank/DDBJ databases">
        <title>Sequence of Gallionella enrichment culture.</title>
        <authorList>
            <person name="Poehlein A."/>
            <person name="Muehling M."/>
            <person name="Daniel R."/>
        </authorList>
    </citation>
    <scope>NUCLEOTIDE SEQUENCE</scope>
</reference>
<dbReference type="Gene3D" id="2.60.40.1180">
    <property type="entry name" value="Golgi alpha-mannosidase II"/>
    <property type="match status" value="2"/>
</dbReference>
<dbReference type="GO" id="GO:0061634">
    <property type="term" value="F:alpha-D-xyloside xylohydrolase"/>
    <property type="evidence" value="ECO:0007669"/>
    <property type="project" value="UniProtKB-EC"/>
</dbReference>
<dbReference type="AlphaFoldDB" id="A0A1J5SHC1"/>
<dbReference type="InterPro" id="IPR000322">
    <property type="entry name" value="Glyco_hydro_31_TIM"/>
</dbReference>
<dbReference type="Pfam" id="PF01055">
    <property type="entry name" value="Glyco_hydro_31_2nd"/>
    <property type="match status" value="1"/>
</dbReference>
<evidence type="ECO:0000313" key="6">
    <source>
        <dbReference type="EMBL" id="OIR03440.1"/>
    </source>
</evidence>
<dbReference type="Pfam" id="PF21365">
    <property type="entry name" value="Glyco_hydro_31_3rd"/>
    <property type="match status" value="1"/>
</dbReference>
<dbReference type="GO" id="GO:0005975">
    <property type="term" value="P:carbohydrate metabolic process"/>
    <property type="evidence" value="ECO:0007669"/>
    <property type="project" value="InterPro"/>
</dbReference>
<dbReference type="Pfam" id="PF17137">
    <property type="entry name" value="DUF5110"/>
    <property type="match status" value="1"/>
</dbReference>
<dbReference type="Pfam" id="PF13802">
    <property type="entry name" value="Gal_mutarotas_2"/>
    <property type="match status" value="1"/>
</dbReference>
<organism evidence="6">
    <name type="scientific">mine drainage metagenome</name>
    <dbReference type="NCBI Taxonomy" id="410659"/>
    <lineage>
        <taxon>unclassified sequences</taxon>
        <taxon>metagenomes</taxon>
        <taxon>ecological metagenomes</taxon>
    </lineage>
</organism>
<dbReference type="GO" id="GO:0030246">
    <property type="term" value="F:carbohydrate binding"/>
    <property type="evidence" value="ECO:0007669"/>
    <property type="project" value="InterPro"/>
</dbReference>
<feature type="domain" description="DUF5110" evidence="4">
    <location>
        <begin position="697"/>
        <end position="763"/>
    </location>
</feature>
<keyword evidence="6" id="KW-0326">Glycosidase</keyword>
<dbReference type="SUPFAM" id="SSF74650">
    <property type="entry name" value="Galactose mutarotase-like"/>
    <property type="match status" value="1"/>
</dbReference>
<keyword evidence="6" id="KW-0378">Hydrolase</keyword>
<evidence type="ECO:0000259" key="5">
    <source>
        <dbReference type="Pfam" id="PF21365"/>
    </source>
</evidence>
<evidence type="ECO:0000259" key="3">
    <source>
        <dbReference type="Pfam" id="PF13802"/>
    </source>
</evidence>
<accession>A0A1J5SHC1</accession>
<dbReference type="Gene3D" id="2.60.40.1760">
    <property type="entry name" value="glycosyl hydrolase (family 31)"/>
    <property type="match status" value="1"/>
</dbReference>
<dbReference type="InterPro" id="IPR048395">
    <property type="entry name" value="Glyco_hydro_31_C"/>
</dbReference>
<dbReference type="SUPFAM" id="SSF51011">
    <property type="entry name" value="Glycosyl hydrolase domain"/>
    <property type="match status" value="1"/>
</dbReference>
<dbReference type="InterPro" id="IPR017853">
    <property type="entry name" value="GH"/>
</dbReference>
<protein>
    <submittedName>
        <fullName evidence="6">Alpha-xylosidase BoGH31A</fullName>
        <ecNumber evidence="6">3.2.1.177</ecNumber>
    </submittedName>
</protein>
<dbReference type="InterPro" id="IPR013780">
    <property type="entry name" value="Glyco_hydro_b"/>
</dbReference>
<dbReference type="EMBL" id="MLJW01000066">
    <property type="protein sequence ID" value="OIR03440.1"/>
    <property type="molecule type" value="Genomic_DNA"/>
</dbReference>
<dbReference type="SUPFAM" id="SSF51445">
    <property type="entry name" value="(Trans)glycosidases"/>
    <property type="match status" value="1"/>
</dbReference>